<reference evidence="2" key="1">
    <citation type="submission" date="2022-11" db="EMBL/GenBank/DDBJ databases">
        <authorList>
            <person name="Kikuchi T."/>
        </authorList>
    </citation>
    <scope>NUCLEOTIDE SEQUENCE</scope>
    <source>
        <strain evidence="2">PS1010</strain>
    </source>
</reference>
<feature type="signal peptide" evidence="1">
    <location>
        <begin position="1"/>
        <end position="19"/>
    </location>
</feature>
<keyword evidence="1" id="KW-0732">Signal</keyword>
<dbReference type="Proteomes" id="UP001152747">
    <property type="component" value="Unassembled WGS sequence"/>
</dbReference>
<evidence type="ECO:0000256" key="1">
    <source>
        <dbReference type="SAM" id="SignalP"/>
    </source>
</evidence>
<evidence type="ECO:0000313" key="2">
    <source>
        <dbReference type="EMBL" id="CAI5451709.1"/>
    </source>
</evidence>
<dbReference type="OrthoDB" id="5809871at2759"/>
<keyword evidence="3" id="KW-1185">Reference proteome</keyword>
<name>A0A9P1IWU9_9PELO</name>
<accession>A0A9P1IWU9</accession>
<feature type="chain" id="PRO_5040316172" evidence="1">
    <location>
        <begin position="20"/>
        <end position="119"/>
    </location>
</feature>
<protein>
    <submittedName>
        <fullName evidence="2">Uncharacterized protein</fullName>
    </submittedName>
</protein>
<sequence>MWLATIFLALFAIIPEGDTTTCYVQNSILNVLTQACPANVYQCMQFTCSVTSPKKFKQITKGCNDLNNPVVSCTTIMNNCQALGGVGRCYTCTGDYCNSSKIPIIFLSIIIPLFFFKTL</sequence>
<dbReference type="EMBL" id="CANHGI010000005">
    <property type="protein sequence ID" value="CAI5451709.1"/>
    <property type="molecule type" value="Genomic_DNA"/>
</dbReference>
<evidence type="ECO:0000313" key="3">
    <source>
        <dbReference type="Proteomes" id="UP001152747"/>
    </source>
</evidence>
<gene>
    <name evidence="2" type="ORF">CAMP_LOCUS14346</name>
</gene>
<dbReference type="AlphaFoldDB" id="A0A9P1IWU9"/>
<comment type="caution">
    <text evidence="2">The sequence shown here is derived from an EMBL/GenBank/DDBJ whole genome shotgun (WGS) entry which is preliminary data.</text>
</comment>
<organism evidence="2 3">
    <name type="scientific">Caenorhabditis angaria</name>
    <dbReference type="NCBI Taxonomy" id="860376"/>
    <lineage>
        <taxon>Eukaryota</taxon>
        <taxon>Metazoa</taxon>
        <taxon>Ecdysozoa</taxon>
        <taxon>Nematoda</taxon>
        <taxon>Chromadorea</taxon>
        <taxon>Rhabditida</taxon>
        <taxon>Rhabditina</taxon>
        <taxon>Rhabditomorpha</taxon>
        <taxon>Rhabditoidea</taxon>
        <taxon>Rhabditidae</taxon>
        <taxon>Peloderinae</taxon>
        <taxon>Caenorhabditis</taxon>
    </lineage>
</organism>
<proteinExistence type="predicted"/>